<comment type="caution">
    <text evidence="15">The sequence shown here is derived from an EMBL/GenBank/DDBJ whole genome shotgun (WGS) entry which is preliminary data.</text>
</comment>
<dbReference type="PANTHER" id="PTHR46256:SF3">
    <property type="entry name" value="MYOSIN MOTOR DOMAIN-CONTAINING PROTEIN"/>
    <property type="match status" value="1"/>
</dbReference>
<sequence>MGPPKGYSDDLAHLSDLDEQTILKELKDRYERDIIYTYIGDILVSVNPYKDLTIYGDAVGKRYEDLKELKDLPPHIYAMATKAHQNVRRIGANQCLLVSGESGAGKTESSKMLVAQIVRLTNDSGFSNLHQKIIEVNPLLEAFGNAETVMNRNSSRFGKLVELILSPNGDIAGAKITEHMLEKSRVVNKMAGERTFHIFYCLFAGLSVNEKKRYYLNNPETYRILEEGYGNRVFRSGLDYEGYVMRMEELRNIFNIVGFSSQEVDLILGLVAGILHLCNIDFVADPEIDQVIIVNEDEIDFTSTLLSLQPEDLATVLLSNRAFVRGERIVTMKTVGQACDGRDALAKVLYSRLFSWIVAQINIELDPSVDSRNNRSPRTIGILDMAGFENFPVNSLEQLCINTANEQLQNFFNEYIFAWELREYQGEGIKSPKVKFENNRDVVDLLLRRPEGIFSILEDECRLQTSTDQSYVDKVDHFLGKHSHYKKSKAREPVFTVTHFAGQVKYNLEGVVERNRETLGPNFTSLMENSQNMLIAKVFSVQETDSGRLDSHVSTKGDHSWSAPEWSLPQRQAFGPGDSLSRQVGRRLKEKASRERQQQMTGPPKNTTSAHFRVSLAELVEKLTSSEPHFIRCLKPNANQSPDNFDGKLILTQLRSTGVLETTRIRKQGFPTRLPHHVFVDRYKFIGLPATAVIEPSFMKNACLRILQATDILDCELGNTKVFLRYWQTDKLNLCLDVMMEELVTIQSVVRTFVARQRFLSQRKQSHKHQDMLANFGDFLSRENSKVFHMLVSSNDHDKLNFQTQLEAARKRQRERYEAPPTAHLTNHGYYHIEEDYDSPSPDYFSPYSKQLPSHQEHFQGRRIPDDLVQGQRAQKESSGFVYQNHLNQLLQKWGELDPDIWCKILYMEYDRPVAKFYILDREVNIDMSYEEFDGERIGLGVFRNPGRDSVTEEYRSYIGKGLKLKRDDDGSIFATKIDKNDIVVKDWYDPANHCFSEDVLKHNGHLPLGEAVKIFDMDELRSQMAIKLKQGCYDEHISLLQHQSIVGISFVKDERELTATPCWLLVINVTALGRLKDPSVKNQVQQMLAEMTVLQKEDKVEEEKRRKEAEIRHKTRDWSKRNLRQGVMGIDAPLRKTRLDLRQKGEKIKGNMSYSWDEQNFVGKEKQINLSGLQDEYEEPESMFGGPRRSTRQGARGTFSTSSSMYPGKSPARKNWAKIKSAIKEEQGKDGEEEIKAKMDRY</sequence>
<feature type="region of interest" description="Actin-binding" evidence="11">
    <location>
        <begin position="616"/>
        <end position="638"/>
    </location>
</feature>
<dbReference type="SMART" id="SM00524">
    <property type="entry name" value="DWB"/>
    <property type="match status" value="1"/>
</dbReference>
<feature type="region of interest" description="Disordered" evidence="12">
    <location>
        <begin position="1224"/>
        <end position="1243"/>
    </location>
</feature>
<dbReference type="InterPro" id="IPR001132">
    <property type="entry name" value="SMAD_dom_Dwarfin-type"/>
</dbReference>
<dbReference type="PROSITE" id="PS50096">
    <property type="entry name" value="IQ"/>
    <property type="match status" value="1"/>
</dbReference>
<dbReference type="SUPFAM" id="SSF49879">
    <property type="entry name" value="SMAD/FHA domain"/>
    <property type="match status" value="1"/>
</dbReference>
<keyword evidence="16" id="KW-1185">Reference proteome</keyword>
<dbReference type="STRING" id="6573.A0A210PSW4"/>
<dbReference type="PROSITE" id="PS51076">
    <property type="entry name" value="MH2"/>
    <property type="match status" value="1"/>
</dbReference>
<evidence type="ECO:0000256" key="3">
    <source>
        <dbReference type="ARBA" id="ARBA00022490"/>
    </source>
</evidence>
<keyword evidence="11" id="KW-0009">Actin-binding</keyword>
<dbReference type="SMART" id="SM00242">
    <property type="entry name" value="MYSc"/>
    <property type="match status" value="1"/>
</dbReference>
<dbReference type="Gene3D" id="1.20.120.720">
    <property type="entry name" value="Myosin VI head, motor domain, U50 subdomain"/>
    <property type="match status" value="1"/>
</dbReference>
<keyword evidence="5 11" id="KW-0547">Nucleotide-binding</keyword>
<evidence type="ECO:0000259" key="14">
    <source>
        <dbReference type="PROSITE" id="PS51456"/>
    </source>
</evidence>
<dbReference type="PANTHER" id="PTHR46256">
    <property type="entry name" value="AGAP011099-PA"/>
    <property type="match status" value="1"/>
</dbReference>
<evidence type="ECO:0000256" key="11">
    <source>
        <dbReference type="PROSITE-ProRule" id="PRU00782"/>
    </source>
</evidence>
<dbReference type="GO" id="GO:0006355">
    <property type="term" value="P:regulation of DNA-templated transcription"/>
    <property type="evidence" value="ECO:0007669"/>
    <property type="project" value="InterPro"/>
</dbReference>
<dbReference type="GO" id="GO:0000146">
    <property type="term" value="F:microfilament motor activity"/>
    <property type="evidence" value="ECO:0007669"/>
    <property type="project" value="TreeGrafter"/>
</dbReference>
<dbReference type="EMBL" id="NEDP02005522">
    <property type="protein sequence ID" value="OWF39552.1"/>
    <property type="molecule type" value="Genomic_DNA"/>
</dbReference>
<keyword evidence="8 11" id="KW-0505">Motor protein</keyword>
<dbReference type="GO" id="GO:0003779">
    <property type="term" value="F:actin binding"/>
    <property type="evidence" value="ECO:0007669"/>
    <property type="project" value="UniProtKB-KW"/>
</dbReference>
<keyword evidence="4" id="KW-0677">Repeat</keyword>
<dbReference type="GO" id="GO:0005524">
    <property type="term" value="F:ATP binding"/>
    <property type="evidence" value="ECO:0007669"/>
    <property type="project" value="UniProtKB-UniRule"/>
</dbReference>
<feature type="domain" description="MH2" evidence="13">
    <location>
        <begin position="902"/>
        <end position="1096"/>
    </location>
</feature>
<comment type="subcellular location">
    <subcellularLocation>
        <location evidence="2">Cell projection</location>
    </subcellularLocation>
    <subcellularLocation>
        <location evidence="1">Cytoplasm</location>
        <location evidence="1">Cytoskeleton</location>
    </subcellularLocation>
</comment>
<dbReference type="InterPro" id="IPR008984">
    <property type="entry name" value="SMAD_FHA_dom_sf"/>
</dbReference>
<evidence type="ECO:0000256" key="2">
    <source>
        <dbReference type="ARBA" id="ARBA00004316"/>
    </source>
</evidence>
<dbReference type="OrthoDB" id="2914378at2759"/>
<gene>
    <name evidence="15" type="ORF">KP79_PYT23320</name>
</gene>
<keyword evidence="6 11" id="KW-0067">ATP-binding</keyword>
<evidence type="ECO:0000313" key="16">
    <source>
        <dbReference type="Proteomes" id="UP000242188"/>
    </source>
</evidence>
<feature type="compositionally biased region" description="Basic and acidic residues" evidence="12">
    <location>
        <begin position="548"/>
        <end position="559"/>
    </location>
</feature>
<keyword evidence="7 11" id="KW-0518">Myosin</keyword>
<dbReference type="Pfam" id="PF03166">
    <property type="entry name" value="MH2"/>
    <property type="match status" value="1"/>
</dbReference>
<evidence type="ECO:0000256" key="9">
    <source>
        <dbReference type="ARBA" id="ARBA00023212"/>
    </source>
</evidence>
<evidence type="ECO:0000256" key="6">
    <source>
        <dbReference type="ARBA" id="ARBA00022840"/>
    </source>
</evidence>
<dbReference type="Gene3D" id="2.60.200.10">
    <property type="match status" value="1"/>
</dbReference>
<keyword evidence="9" id="KW-0206">Cytoskeleton</keyword>
<feature type="region of interest" description="Disordered" evidence="12">
    <location>
        <begin position="548"/>
        <end position="608"/>
    </location>
</feature>
<dbReference type="Pfam" id="PF00063">
    <property type="entry name" value="Myosin_head"/>
    <property type="match status" value="1"/>
</dbReference>
<proteinExistence type="inferred from homology"/>
<dbReference type="InterPro" id="IPR001609">
    <property type="entry name" value="Myosin_head_motor_dom-like"/>
</dbReference>
<dbReference type="GO" id="GO:0030832">
    <property type="term" value="P:regulation of actin filament length"/>
    <property type="evidence" value="ECO:0007669"/>
    <property type="project" value="TreeGrafter"/>
</dbReference>
<dbReference type="Gene3D" id="1.10.10.820">
    <property type="match status" value="1"/>
</dbReference>
<dbReference type="InterPro" id="IPR017855">
    <property type="entry name" value="SMAD-like_dom_sf"/>
</dbReference>
<evidence type="ECO:0000256" key="8">
    <source>
        <dbReference type="ARBA" id="ARBA00023175"/>
    </source>
</evidence>
<organism evidence="15 16">
    <name type="scientific">Mizuhopecten yessoensis</name>
    <name type="common">Japanese scallop</name>
    <name type="synonym">Patinopecten yessoensis</name>
    <dbReference type="NCBI Taxonomy" id="6573"/>
    <lineage>
        <taxon>Eukaryota</taxon>
        <taxon>Metazoa</taxon>
        <taxon>Spiralia</taxon>
        <taxon>Lophotrochozoa</taxon>
        <taxon>Mollusca</taxon>
        <taxon>Bivalvia</taxon>
        <taxon>Autobranchia</taxon>
        <taxon>Pteriomorphia</taxon>
        <taxon>Pectinida</taxon>
        <taxon>Pectinoidea</taxon>
        <taxon>Pectinidae</taxon>
        <taxon>Mizuhopecten</taxon>
    </lineage>
</organism>
<dbReference type="Gene3D" id="1.20.58.530">
    <property type="match status" value="1"/>
</dbReference>
<dbReference type="Gene3D" id="3.40.850.10">
    <property type="entry name" value="Kinesin motor domain"/>
    <property type="match status" value="1"/>
</dbReference>
<dbReference type="PROSITE" id="PS51456">
    <property type="entry name" value="MYOSIN_MOTOR"/>
    <property type="match status" value="1"/>
</dbReference>
<dbReference type="InterPro" id="IPR036961">
    <property type="entry name" value="Kinesin_motor_dom_sf"/>
</dbReference>
<evidence type="ECO:0000256" key="12">
    <source>
        <dbReference type="SAM" id="MobiDB-lite"/>
    </source>
</evidence>
<keyword evidence="3" id="KW-0963">Cytoplasm</keyword>
<accession>A0A210PSW4</accession>
<reference evidence="15 16" key="1">
    <citation type="journal article" date="2017" name="Nat. Ecol. Evol.">
        <title>Scallop genome provides insights into evolution of bilaterian karyotype and development.</title>
        <authorList>
            <person name="Wang S."/>
            <person name="Zhang J."/>
            <person name="Jiao W."/>
            <person name="Li J."/>
            <person name="Xun X."/>
            <person name="Sun Y."/>
            <person name="Guo X."/>
            <person name="Huan P."/>
            <person name="Dong B."/>
            <person name="Zhang L."/>
            <person name="Hu X."/>
            <person name="Sun X."/>
            <person name="Wang J."/>
            <person name="Zhao C."/>
            <person name="Wang Y."/>
            <person name="Wang D."/>
            <person name="Huang X."/>
            <person name="Wang R."/>
            <person name="Lv J."/>
            <person name="Li Y."/>
            <person name="Zhang Z."/>
            <person name="Liu B."/>
            <person name="Lu W."/>
            <person name="Hui Y."/>
            <person name="Liang J."/>
            <person name="Zhou Z."/>
            <person name="Hou R."/>
            <person name="Li X."/>
            <person name="Liu Y."/>
            <person name="Li H."/>
            <person name="Ning X."/>
            <person name="Lin Y."/>
            <person name="Zhao L."/>
            <person name="Xing Q."/>
            <person name="Dou J."/>
            <person name="Li Y."/>
            <person name="Mao J."/>
            <person name="Guo H."/>
            <person name="Dou H."/>
            <person name="Li T."/>
            <person name="Mu C."/>
            <person name="Jiang W."/>
            <person name="Fu Q."/>
            <person name="Fu X."/>
            <person name="Miao Y."/>
            <person name="Liu J."/>
            <person name="Yu Q."/>
            <person name="Li R."/>
            <person name="Liao H."/>
            <person name="Li X."/>
            <person name="Kong Y."/>
            <person name="Jiang Z."/>
            <person name="Chourrout D."/>
            <person name="Li R."/>
            <person name="Bao Z."/>
        </authorList>
    </citation>
    <scope>NUCLEOTIDE SEQUENCE [LARGE SCALE GENOMIC DNA]</scope>
    <source>
        <strain evidence="15 16">PY_sf001</strain>
    </source>
</reference>
<dbReference type="InterPro" id="IPR052409">
    <property type="entry name" value="Myosin-III_kinase_activity"/>
</dbReference>
<evidence type="ECO:0000256" key="10">
    <source>
        <dbReference type="ARBA" id="ARBA00023273"/>
    </source>
</evidence>
<evidence type="ECO:0000256" key="1">
    <source>
        <dbReference type="ARBA" id="ARBA00004245"/>
    </source>
</evidence>
<dbReference type="PRINTS" id="PR00193">
    <property type="entry name" value="MYOSINHEAVY"/>
</dbReference>
<feature type="domain" description="Myosin motor" evidence="14">
    <location>
        <begin position="6"/>
        <end position="737"/>
    </location>
</feature>
<dbReference type="GO" id="GO:0016459">
    <property type="term" value="C:myosin complex"/>
    <property type="evidence" value="ECO:0007669"/>
    <property type="project" value="UniProtKB-KW"/>
</dbReference>
<name>A0A210PSW4_MIZYE</name>
<dbReference type="SUPFAM" id="SSF52540">
    <property type="entry name" value="P-loop containing nucleoside triphosphate hydrolases"/>
    <property type="match status" value="1"/>
</dbReference>
<dbReference type="GO" id="GO:0004674">
    <property type="term" value="F:protein serine/threonine kinase activity"/>
    <property type="evidence" value="ECO:0007669"/>
    <property type="project" value="TreeGrafter"/>
</dbReference>
<dbReference type="CDD" id="cd00124">
    <property type="entry name" value="MYSc"/>
    <property type="match status" value="1"/>
</dbReference>
<feature type="binding site" evidence="11">
    <location>
        <begin position="100"/>
        <end position="107"/>
    </location>
    <ligand>
        <name>ATP</name>
        <dbReference type="ChEBI" id="CHEBI:30616"/>
    </ligand>
</feature>
<evidence type="ECO:0000313" key="15">
    <source>
        <dbReference type="EMBL" id="OWF39552.1"/>
    </source>
</evidence>
<keyword evidence="10" id="KW-0966">Cell projection</keyword>
<evidence type="ECO:0000256" key="4">
    <source>
        <dbReference type="ARBA" id="ARBA00022737"/>
    </source>
</evidence>
<dbReference type="AlphaFoldDB" id="A0A210PSW4"/>
<dbReference type="Gene3D" id="1.20.5.4820">
    <property type="match status" value="1"/>
</dbReference>
<feature type="compositionally biased region" description="Polar residues" evidence="12">
    <location>
        <begin position="598"/>
        <end position="608"/>
    </location>
</feature>
<comment type="similarity">
    <text evidence="11">Belongs to the TRAFAC class myosin-kinesin ATPase superfamily. Myosin family.</text>
</comment>
<dbReference type="GO" id="GO:0042995">
    <property type="term" value="C:cell projection"/>
    <property type="evidence" value="ECO:0007669"/>
    <property type="project" value="UniProtKB-SubCell"/>
</dbReference>
<feature type="region of interest" description="Disordered" evidence="12">
    <location>
        <begin position="1176"/>
        <end position="1215"/>
    </location>
</feature>
<dbReference type="InterPro" id="IPR027417">
    <property type="entry name" value="P-loop_NTPase"/>
</dbReference>
<evidence type="ECO:0000256" key="7">
    <source>
        <dbReference type="ARBA" id="ARBA00023123"/>
    </source>
</evidence>
<protein>
    <submittedName>
        <fullName evidence="15">Myosin-IIIb</fullName>
    </submittedName>
</protein>
<dbReference type="Proteomes" id="UP000242188">
    <property type="component" value="Unassembled WGS sequence"/>
</dbReference>
<evidence type="ECO:0000259" key="13">
    <source>
        <dbReference type="PROSITE" id="PS51076"/>
    </source>
</evidence>
<evidence type="ECO:0000256" key="5">
    <source>
        <dbReference type="ARBA" id="ARBA00022741"/>
    </source>
</evidence>